<keyword evidence="1" id="KW-0812">Transmembrane</keyword>
<dbReference type="EMBL" id="NSKB01000008">
    <property type="protein sequence ID" value="PAU74761.1"/>
    <property type="molecule type" value="Genomic_DNA"/>
</dbReference>
<protein>
    <recommendedName>
        <fullName evidence="2">DUF1468 domain-containing protein</fullName>
    </recommendedName>
</protein>
<sequence>MSDLSHDAEARDDVVSEIRISKKGFEVFVYIVLFLVNAFYFKEALGLPGSARGVGAGGFPFIVSLVIGASLLALLVVSLVVPRKDEVEPFVAISRPAQVALTIAVMLAMVMTLPWTGPLVGIALLALLVMWLGGERRYLLLLGLPPLLSVGIYVLFVLVLGVYFD</sequence>
<comment type="caution">
    <text evidence="3">The sequence shown here is derived from an EMBL/GenBank/DDBJ whole genome shotgun (WGS) entry which is preliminary data.</text>
</comment>
<evidence type="ECO:0000259" key="2">
    <source>
        <dbReference type="Pfam" id="PF07331"/>
    </source>
</evidence>
<evidence type="ECO:0000313" key="3">
    <source>
        <dbReference type="EMBL" id="PAU74761.1"/>
    </source>
</evidence>
<feature type="transmembrane region" description="Helical" evidence="1">
    <location>
        <begin position="138"/>
        <end position="164"/>
    </location>
</feature>
<proteinExistence type="predicted"/>
<feature type="transmembrane region" description="Helical" evidence="1">
    <location>
        <begin position="24"/>
        <end position="41"/>
    </location>
</feature>
<evidence type="ECO:0000256" key="1">
    <source>
        <dbReference type="SAM" id="Phobius"/>
    </source>
</evidence>
<keyword evidence="4" id="KW-1185">Reference proteome</keyword>
<feature type="transmembrane region" description="Helical" evidence="1">
    <location>
        <begin position="101"/>
        <end position="132"/>
    </location>
</feature>
<feature type="transmembrane region" description="Helical" evidence="1">
    <location>
        <begin position="61"/>
        <end position="81"/>
    </location>
</feature>
<organism evidence="3 4">
    <name type="scientific">Halomonas salipaludis</name>
    <dbReference type="NCBI Taxonomy" id="2032625"/>
    <lineage>
        <taxon>Bacteria</taxon>
        <taxon>Pseudomonadati</taxon>
        <taxon>Pseudomonadota</taxon>
        <taxon>Gammaproteobacteria</taxon>
        <taxon>Oceanospirillales</taxon>
        <taxon>Halomonadaceae</taxon>
        <taxon>Halomonas</taxon>
    </lineage>
</organism>
<dbReference type="Proteomes" id="UP000217771">
    <property type="component" value="Unassembled WGS sequence"/>
</dbReference>
<name>A0A2A2EN00_9GAMM</name>
<keyword evidence="1" id="KW-1133">Transmembrane helix</keyword>
<accession>A0A2A2EN00</accession>
<dbReference type="RefSeq" id="WP_095622549.1">
    <property type="nucleotide sequence ID" value="NZ_NSKB01000008.1"/>
</dbReference>
<feature type="domain" description="DUF1468" evidence="2">
    <location>
        <begin position="31"/>
        <end position="164"/>
    </location>
</feature>
<reference evidence="3 4" key="1">
    <citation type="submission" date="2017-08" db="EMBL/GenBank/DDBJ databases">
        <title>Halomonas alkalisoli sp. nov., isolated from saline alkaline soil.</title>
        <authorList>
            <person name="Wang D."/>
            <person name="Zhang G."/>
        </authorList>
    </citation>
    <scope>NUCLEOTIDE SEQUENCE [LARGE SCALE GENOMIC DNA]</scope>
    <source>
        <strain evidence="3 4">WRN001</strain>
    </source>
</reference>
<dbReference type="OrthoDB" id="6168660at2"/>
<dbReference type="AlphaFoldDB" id="A0A2A2EN00"/>
<dbReference type="Pfam" id="PF07331">
    <property type="entry name" value="TctB"/>
    <property type="match status" value="1"/>
</dbReference>
<evidence type="ECO:0000313" key="4">
    <source>
        <dbReference type="Proteomes" id="UP000217771"/>
    </source>
</evidence>
<gene>
    <name evidence="3" type="ORF">CK498_19555</name>
</gene>
<keyword evidence="1" id="KW-0472">Membrane</keyword>
<dbReference type="InterPro" id="IPR009936">
    <property type="entry name" value="DUF1468"/>
</dbReference>